<proteinExistence type="predicted"/>
<feature type="compositionally biased region" description="Low complexity" evidence="1">
    <location>
        <begin position="354"/>
        <end position="370"/>
    </location>
</feature>
<gene>
    <name evidence="2" type="ORF">DFQ27_001553</name>
</gene>
<protein>
    <submittedName>
        <fullName evidence="2">Uncharacterized protein</fullName>
    </submittedName>
</protein>
<evidence type="ECO:0000256" key="1">
    <source>
        <dbReference type="SAM" id="MobiDB-lite"/>
    </source>
</evidence>
<name>A0A9P6PLS4_9FUNG</name>
<keyword evidence="3" id="KW-1185">Reference proteome</keyword>
<dbReference type="EMBL" id="JAAAJB010001521">
    <property type="protein sequence ID" value="KAG0247826.1"/>
    <property type="molecule type" value="Genomic_DNA"/>
</dbReference>
<evidence type="ECO:0000313" key="2">
    <source>
        <dbReference type="EMBL" id="KAG0247826.1"/>
    </source>
</evidence>
<accession>A0A9P6PLS4</accession>
<feature type="region of interest" description="Disordered" evidence="1">
    <location>
        <begin position="222"/>
        <end position="403"/>
    </location>
</feature>
<organism evidence="2 3">
    <name type="scientific">Actinomortierella ambigua</name>
    <dbReference type="NCBI Taxonomy" id="1343610"/>
    <lineage>
        <taxon>Eukaryota</taxon>
        <taxon>Fungi</taxon>
        <taxon>Fungi incertae sedis</taxon>
        <taxon>Mucoromycota</taxon>
        <taxon>Mortierellomycotina</taxon>
        <taxon>Mortierellomycetes</taxon>
        <taxon>Mortierellales</taxon>
        <taxon>Mortierellaceae</taxon>
        <taxon>Actinomortierella</taxon>
    </lineage>
</organism>
<comment type="caution">
    <text evidence="2">The sequence shown here is derived from an EMBL/GenBank/DDBJ whole genome shotgun (WGS) entry which is preliminary data.</text>
</comment>
<feature type="compositionally biased region" description="Polar residues" evidence="1">
    <location>
        <begin position="270"/>
        <end position="287"/>
    </location>
</feature>
<reference evidence="2" key="1">
    <citation type="journal article" date="2020" name="Fungal Divers.">
        <title>Resolving the Mortierellaceae phylogeny through synthesis of multi-gene phylogenetics and phylogenomics.</title>
        <authorList>
            <person name="Vandepol N."/>
            <person name="Liber J."/>
            <person name="Desiro A."/>
            <person name="Na H."/>
            <person name="Kennedy M."/>
            <person name="Barry K."/>
            <person name="Grigoriev I.V."/>
            <person name="Miller A.N."/>
            <person name="O'Donnell K."/>
            <person name="Stajich J.E."/>
            <person name="Bonito G."/>
        </authorList>
    </citation>
    <scope>NUCLEOTIDE SEQUENCE</scope>
    <source>
        <strain evidence="2">BC1065</strain>
    </source>
</reference>
<feature type="compositionally biased region" description="Basic residues" evidence="1">
    <location>
        <begin position="290"/>
        <end position="301"/>
    </location>
</feature>
<sequence length="403" mass="43411">MPHQAAVAYDPKRVNLVELRDAIFNLPDLEAYTSDHAEGRFFFAFTTEEAKTKAMSSPLSLSTGPLPIRHLKFSTGIPLKIRAEKLPLQPRAVREQEITTIFQGFGKILEFTELQARTATQMTRSDKIEFVLELDANVDRDLLLPRSSVIQGRNALFSWPGSPFCYHCGGDHTRQACLDVGTTDIRHARPLRSLLMARAFGPKPTSLPVNASTLDLFNLGNADSSSSSSKSQPKPTSSPAKLPSDSQAKGSALKRPGLSTPTDKWILAGGSQQTKSSVAKSTTTEMPKNNKGKGVAKAKGHPRSDAEESLNPPHPIKKPKAQTTSTNSASSSSSSPPDTARTSTLQTEKADGFATGSQETETTSTEATQSKDVTKNLPAKPAGEEQSNTKPKQGPVFDGAELR</sequence>
<dbReference type="Proteomes" id="UP000807716">
    <property type="component" value="Unassembled WGS sequence"/>
</dbReference>
<feature type="compositionally biased region" description="Low complexity" evidence="1">
    <location>
        <begin position="224"/>
        <end position="241"/>
    </location>
</feature>
<evidence type="ECO:0000313" key="3">
    <source>
        <dbReference type="Proteomes" id="UP000807716"/>
    </source>
</evidence>
<feature type="non-terminal residue" evidence="2">
    <location>
        <position position="403"/>
    </location>
</feature>
<feature type="compositionally biased region" description="Low complexity" evidence="1">
    <location>
        <begin position="323"/>
        <end position="344"/>
    </location>
</feature>
<dbReference type="AlphaFoldDB" id="A0A9P6PLS4"/>